<dbReference type="RefSeq" id="WP_046442562.1">
    <property type="nucleotide sequence ID" value="NZ_LAYJ01000053.1"/>
</dbReference>
<name>A0A0M2NNE4_9FIRM</name>
<evidence type="ECO:0000256" key="2">
    <source>
        <dbReference type="ARBA" id="ARBA00023002"/>
    </source>
</evidence>
<feature type="domain" description="Transketolase-like pyrimidine-binding" evidence="4">
    <location>
        <begin position="4"/>
        <end position="181"/>
    </location>
</feature>
<dbReference type="CDD" id="cd07036">
    <property type="entry name" value="TPP_PYR_E1-PDHc-beta_like"/>
    <property type="match status" value="1"/>
</dbReference>
<dbReference type="Proteomes" id="UP000034076">
    <property type="component" value="Unassembled WGS sequence"/>
</dbReference>
<dbReference type="AlphaFoldDB" id="A0A0M2NNE4"/>
<dbReference type="STRING" id="270498.CHK_0625"/>
<dbReference type="PANTHER" id="PTHR43257">
    <property type="entry name" value="PYRUVATE DEHYDROGENASE E1 COMPONENT BETA SUBUNIT"/>
    <property type="match status" value="1"/>
</dbReference>
<dbReference type="FunFam" id="3.40.50.970:FF:000001">
    <property type="entry name" value="Pyruvate dehydrogenase E1 beta subunit"/>
    <property type="match status" value="1"/>
</dbReference>
<dbReference type="SUPFAM" id="SSF52922">
    <property type="entry name" value="TK C-terminal domain-like"/>
    <property type="match status" value="1"/>
</dbReference>
<dbReference type="Gene3D" id="3.40.50.970">
    <property type="match status" value="1"/>
</dbReference>
<dbReference type="SMART" id="SM00861">
    <property type="entry name" value="Transket_pyr"/>
    <property type="match status" value="1"/>
</dbReference>
<dbReference type="Pfam" id="PF02779">
    <property type="entry name" value="Transket_pyr"/>
    <property type="match status" value="1"/>
</dbReference>
<dbReference type="PANTHER" id="PTHR43257:SF2">
    <property type="entry name" value="PYRUVATE DEHYDROGENASE E1 COMPONENT SUBUNIT BETA"/>
    <property type="match status" value="1"/>
</dbReference>
<dbReference type="InterPro" id="IPR005475">
    <property type="entry name" value="Transketolase-like_Pyr-bd"/>
</dbReference>
<comment type="caution">
    <text evidence="5">The sequence shown here is derived from an EMBL/GenBank/DDBJ whole genome shotgun (WGS) entry which is preliminary data.</text>
</comment>
<dbReference type="InterPro" id="IPR009014">
    <property type="entry name" value="Transketo_C/PFOR_II"/>
</dbReference>
<keyword evidence="2 5" id="KW-0560">Oxidoreductase</keyword>
<organism evidence="5 6">
    <name type="scientific">Christensenella hongkongensis</name>
    <dbReference type="NCBI Taxonomy" id="270498"/>
    <lineage>
        <taxon>Bacteria</taxon>
        <taxon>Bacillati</taxon>
        <taxon>Bacillota</taxon>
        <taxon>Clostridia</taxon>
        <taxon>Christensenellales</taxon>
        <taxon>Christensenellaceae</taxon>
        <taxon>Christensenella</taxon>
    </lineage>
</organism>
<dbReference type="InterPro" id="IPR033248">
    <property type="entry name" value="Transketolase_C"/>
</dbReference>
<dbReference type="Gene3D" id="3.40.50.920">
    <property type="match status" value="1"/>
</dbReference>
<dbReference type="InterPro" id="IPR029061">
    <property type="entry name" value="THDP-binding"/>
</dbReference>
<evidence type="ECO:0000313" key="5">
    <source>
        <dbReference type="EMBL" id="KKI51942.1"/>
    </source>
</evidence>
<dbReference type="Pfam" id="PF02780">
    <property type="entry name" value="Transketolase_C"/>
    <property type="match status" value="1"/>
</dbReference>
<sequence length="337" mass="36910">MATMSIADALREGIMEEMRRDERVFCIGEDVDIEGGMGGAFTVTRGLAKEFGEERVINTPISEILISGAAVGAAMTGMKPVADLQYGDFLFCMMDQLVNQAAKMCYMSGGKVKVPMVMRAPCGATNRGAQHAQSFEGFFTHVPGLKVICPSTPYDAKGMIKQAIRDDNPVVVFEHKLLYGGSRKEKDALQTSGEVPENDYTVEFGKAAVRREGTDMTIVANLLMNYKAQEAAALAEKDGISCEIIDPRSLVPFDYETVENSVRKTGKLLIVHEDVYSNGWGAQLSAHFAEKCIYDLDAPVMRVATPDTPIPFAPNLENYVIPSKELIYEGILKLARQ</sequence>
<reference evidence="5 6" key="1">
    <citation type="submission" date="2015-04" db="EMBL/GenBank/DDBJ databases">
        <title>Draft genome sequence of bacteremic isolate Catabacter hongkongensis type strain HKU16T.</title>
        <authorList>
            <person name="Lau S.K."/>
            <person name="Teng J.L."/>
            <person name="Huang Y."/>
            <person name="Curreem S.O."/>
            <person name="Tsui S.K."/>
            <person name="Woo P.C."/>
        </authorList>
    </citation>
    <scope>NUCLEOTIDE SEQUENCE [LARGE SCALE GENOMIC DNA]</scope>
    <source>
        <strain evidence="5 6">HKU16</strain>
    </source>
</reference>
<evidence type="ECO:0000256" key="3">
    <source>
        <dbReference type="ARBA" id="ARBA00023052"/>
    </source>
</evidence>
<keyword evidence="6" id="KW-1185">Reference proteome</keyword>
<dbReference type="GO" id="GO:0016491">
    <property type="term" value="F:oxidoreductase activity"/>
    <property type="evidence" value="ECO:0007669"/>
    <property type="project" value="UniProtKB-KW"/>
</dbReference>
<keyword evidence="3" id="KW-0786">Thiamine pyrophosphate</keyword>
<dbReference type="NCBIfam" id="NF006667">
    <property type="entry name" value="PRK09212.1"/>
    <property type="match status" value="1"/>
</dbReference>
<evidence type="ECO:0000313" key="6">
    <source>
        <dbReference type="Proteomes" id="UP000034076"/>
    </source>
</evidence>
<dbReference type="SUPFAM" id="SSF52518">
    <property type="entry name" value="Thiamin diphosphate-binding fold (THDP-binding)"/>
    <property type="match status" value="1"/>
</dbReference>
<evidence type="ECO:0000256" key="1">
    <source>
        <dbReference type="ARBA" id="ARBA00001964"/>
    </source>
</evidence>
<evidence type="ECO:0000259" key="4">
    <source>
        <dbReference type="SMART" id="SM00861"/>
    </source>
</evidence>
<dbReference type="FunFam" id="3.40.50.920:FF:000001">
    <property type="entry name" value="Pyruvate dehydrogenase E1 beta subunit"/>
    <property type="match status" value="1"/>
</dbReference>
<accession>A0A0M2NNE4</accession>
<comment type="cofactor">
    <cofactor evidence="1">
        <name>thiamine diphosphate</name>
        <dbReference type="ChEBI" id="CHEBI:58937"/>
    </cofactor>
</comment>
<dbReference type="EMBL" id="LAYJ01000053">
    <property type="protein sequence ID" value="KKI51942.1"/>
    <property type="molecule type" value="Genomic_DNA"/>
</dbReference>
<dbReference type="EC" id="1.2.4.-" evidence="5"/>
<proteinExistence type="predicted"/>
<gene>
    <name evidence="5" type="ORF">CHK_0625</name>
</gene>
<protein>
    <submittedName>
        <fullName evidence="5">Acetoin dehydrogenase E1 component beta-subunit</fullName>
        <ecNumber evidence="5">1.2.4.-</ecNumber>
    </submittedName>
</protein>